<evidence type="ECO:0000313" key="2">
    <source>
        <dbReference type="Proteomes" id="UP001595817"/>
    </source>
</evidence>
<dbReference type="RefSeq" id="WP_378155900.1">
    <property type="nucleotide sequence ID" value="NZ_JBHSEC010000019.1"/>
</dbReference>
<evidence type="ECO:0000313" key="1">
    <source>
        <dbReference type="EMBL" id="MFC4411222.1"/>
    </source>
</evidence>
<name>A0ABV8X9B6_9LACT</name>
<comment type="caution">
    <text evidence="1">The sequence shown here is derived from an EMBL/GenBank/DDBJ whole genome shotgun (WGS) entry which is preliminary data.</text>
</comment>
<keyword evidence="2" id="KW-1185">Reference proteome</keyword>
<dbReference type="InterPro" id="IPR021321">
    <property type="entry name" value="DUF2922"/>
</dbReference>
<dbReference type="Proteomes" id="UP001595817">
    <property type="component" value="Unassembled WGS sequence"/>
</dbReference>
<protein>
    <submittedName>
        <fullName evidence="1">DUF2922 domain-containing protein</fullName>
    </submittedName>
</protein>
<proteinExistence type="predicted"/>
<sequence>MAQSLELRFETEAGKALTLTVDQPRVDLTEGEVESGMAAIIASDVFYVESLPLSVAKSARLVERNITNLYEA</sequence>
<reference evidence="2" key="1">
    <citation type="journal article" date="2019" name="Int. J. Syst. Evol. Microbiol.">
        <title>The Global Catalogue of Microorganisms (GCM) 10K type strain sequencing project: providing services to taxonomists for standard genome sequencing and annotation.</title>
        <authorList>
            <consortium name="The Broad Institute Genomics Platform"/>
            <consortium name="The Broad Institute Genome Sequencing Center for Infectious Disease"/>
            <person name="Wu L."/>
            <person name="Ma J."/>
        </authorList>
    </citation>
    <scope>NUCLEOTIDE SEQUENCE [LARGE SCALE GENOMIC DNA]</scope>
    <source>
        <strain evidence="2">CCUG 59778</strain>
    </source>
</reference>
<dbReference type="Pfam" id="PF11148">
    <property type="entry name" value="DUF2922"/>
    <property type="match status" value="1"/>
</dbReference>
<dbReference type="EMBL" id="JBHSEC010000019">
    <property type="protein sequence ID" value="MFC4411222.1"/>
    <property type="molecule type" value="Genomic_DNA"/>
</dbReference>
<accession>A0ABV8X9B6</accession>
<gene>
    <name evidence="1" type="ORF">ACFOZY_12400</name>
</gene>
<organism evidence="1 2">
    <name type="scientific">Chungangia koreensis</name>
    <dbReference type="NCBI Taxonomy" id="752657"/>
    <lineage>
        <taxon>Bacteria</taxon>
        <taxon>Bacillati</taxon>
        <taxon>Bacillota</taxon>
        <taxon>Bacilli</taxon>
        <taxon>Lactobacillales</taxon>
        <taxon>Chungangia</taxon>
    </lineage>
</organism>